<comment type="caution">
    <text evidence="1">The sequence shown here is derived from an EMBL/GenBank/DDBJ whole genome shotgun (WGS) entry which is preliminary data.</text>
</comment>
<proteinExistence type="predicted"/>
<reference evidence="1 2" key="1">
    <citation type="submission" date="2016-01" db="EMBL/GenBank/DDBJ databases">
        <title>Genome sequencing of Roseivirga spongicola UST030701-084.</title>
        <authorList>
            <person name="Selvaratnam C."/>
            <person name="Thevarajoo S."/>
            <person name="Goh K.M."/>
            <person name="Ee R."/>
            <person name="Chan K.-G."/>
            <person name="Chong C.S."/>
        </authorList>
    </citation>
    <scope>NUCLEOTIDE SEQUENCE [LARGE SCALE GENOMIC DNA]</scope>
    <source>
        <strain evidence="1 2">UST030701-084</strain>
    </source>
</reference>
<evidence type="ECO:0000313" key="2">
    <source>
        <dbReference type="Proteomes" id="UP000075606"/>
    </source>
</evidence>
<dbReference type="OrthoDB" id="1118723at2"/>
<gene>
    <name evidence="1" type="ORF">AWW68_17055</name>
</gene>
<dbReference type="RefSeq" id="WP_068224540.1">
    <property type="nucleotide sequence ID" value="NZ_LRPC01000029.1"/>
</dbReference>
<dbReference type="STRING" id="333140.AWW68_17055"/>
<accession>A0A150X208</accession>
<dbReference type="Proteomes" id="UP000075606">
    <property type="component" value="Unassembled WGS sequence"/>
</dbReference>
<dbReference type="AlphaFoldDB" id="A0A150X208"/>
<sequence>MEVFATLKSFFQRYRKPVIAVACVFGVLLLLSMFHLASAPILKLKEWRNQDVEMESPEFVNGLDSLQRQIAFKKALLALPKKDSISLVLNVPDSSLSLFINGMSIYKVQLAEMQIDPLLKRLGEREYWTQFSKPLRVDSSRATIVKEPIIEKTAPKTQEEFLASVSQPDSLVYEPTHIQLILENGLELFLSQEENSKKLDRRAKRQFFDSQRTNALSSLVTSVFTFETMEYRPQIYLVAPSAELTSIYRALPEQPKVVIYYN</sequence>
<protein>
    <submittedName>
        <fullName evidence="1">Uncharacterized protein</fullName>
    </submittedName>
</protein>
<name>A0A150X208_9BACT</name>
<keyword evidence="2" id="KW-1185">Reference proteome</keyword>
<evidence type="ECO:0000313" key="1">
    <source>
        <dbReference type="EMBL" id="KYG72612.1"/>
    </source>
</evidence>
<organism evidence="1 2">
    <name type="scientific">Roseivirga spongicola</name>
    <dbReference type="NCBI Taxonomy" id="333140"/>
    <lineage>
        <taxon>Bacteria</taxon>
        <taxon>Pseudomonadati</taxon>
        <taxon>Bacteroidota</taxon>
        <taxon>Cytophagia</taxon>
        <taxon>Cytophagales</taxon>
        <taxon>Roseivirgaceae</taxon>
        <taxon>Roseivirga</taxon>
    </lineage>
</organism>
<dbReference type="EMBL" id="LRPC01000029">
    <property type="protein sequence ID" value="KYG72612.1"/>
    <property type="molecule type" value="Genomic_DNA"/>
</dbReference>